<keyword evidence="4" id="KW-0812">Transmembrane</keyword>
<evidence type="ECO:0000256" key="2">
    <source>
        <dbReference type="ARBA" id="ARBA00022777"/>
    </source>
</evidence>
<dbReference type="InterPro" id="IPR005467">
    <property type="entry name" value="His_kinase_dom"/>
</dbReference>
<sequence>MHRTAGVRASVPARLQISSKTVPAASASAHRHIAVHLFHPGTVIPSPAPHDAPPRDPCADGMKLAQQRDRPCSGSSIMEHYQLAGSGRAGTRPARRILVCCALALAFFLLAARLDLAERLTHALWRQERWQLDELALSLLLLTLALAGFAVRRGRQVALLLAQNRALTQRLLRAQEEERCALARELHDEVGQDCTAIRAAASYILRARDGDQANVQACAASIARSSEALHAMVRTMLRRLRPPVLDSLGLAPALQALCDSWAQQHGIACHFAPHAVPASLDDCTATAVYRLVQEGLTNVARHAGADRATVELRADAHGVLHLAIEDNGQGFGPDRTPADGFGMLGMRERVAGLRGHIRWISALGNGLRIEVAMPLAAGAA</sequence>
<feature type="transmembrane region" description="Helical" evidence="4">
    <location>
        <begin position="97"/>
        <end position="114"/>
    </location>
</feature>
<reference evidence="6 7" key="1">
    <citation type="submission" date="2018-10" db="EMBL/GenBank/DDBJ databases">
        <title>Effects of UV and annual dynamics of microbial communities in freshwater RAS systems.</title>
        <authorList>
            <person name="Bekkelund A.K."/>
            <person name="Hansen B.R."/>
            <person name="Stokken H."/>
            <person name="Eriksen B.F."/>
            <person name="Kashulin N.A."/>
        </authorList>
    </citation>
    <scope>NUCLEOTIDE SEQUENCE [LARGE SCALE GENOMIC DNA]</scope>
    <source>
        <strain evidence="6 7">BHSEK</strain>
    </source>
</reference>
<dbReference type="PROSITE" id="PS50109">
    <property type="entry name" value="HIS_KIN"/>
    <property type="match status" value="1"/>
</dbReference>
<accession>A0A3G2E5N3</accession>
<evidence type="ECO:0000256" key="3">
    <source>
        <dbReference type="ARBA" id="ARBA00023012"/>
    </source>
</evidence>
<dbReference type="Gene3D" id="3.30.565.10">
    <property type="entry name" value="Histidine kinase-like ATPase, C-terminal domain"/>
    <property type="match status" value="1"/>
</dbReference>
<keyword evidence="1" id="KW-0808">Transferase</keyword>
<keyword evidence="4" id="KW-0472">Membrane</keyword>
<evidence type="ECO:0000259" key="5">
    <source>
        <dbReference type="PROSITE" id="PS50109"/>
    </source>
</evidence>
<dbReference type="GO" id="GO:0000155">
    <property type="term" value="F:phosphorelay sensor kinase activity"/>
    <property type="evidence" value="ECO:0007669"/>
    <property type="project" value="InterPro"/>
</dbReference>
<dbReference type="PANTHER" id="PTHR24421:SF58">
    <property type="entry name" value="SIGNAL TRANSDUCTION HISTIDINE-PROTEIN KINASE_PHOSPHATASE UHPB"/>
    <property type="match status" value="1"/>
</dbReference>
<dbReference type="Proteomes" id="UP000279594">
    <property type="component" value="Chromosome"/>
</dbReference>
<dbReference type="InterPro" id="IPR050482">
    <property type="entry name" value="Sensor_HK_TwoCompSys"/>
</dbReference>
<dbReference type="SMART" id="SM00387">
    <property type="entry name" value="HATPase_c"/>
    <property type="match status" value="1"/>
</dbReference>
<dbReference type="EMBL" id="CP033019">
    <property type="protein sequence ID" value="AYM74565.1"/>
    <property type="molecule type" value="Genomic_DNA"/>
</dbReference>
<dbReference type="GO" id="GO:0046983">
    <property type="term" value="F:protein dimerization activity"/>
    <property type="evidence" value="ECO:0007669"/>
    <property type="project" value="InterPro"/>
</dbReference>
<dbReference type="PANTHER" id="PTHR24421">
    <property type="entry name" value="NITRATE/NITRITE SENSOR PROTEIN NARX-RELATED"/>
    <property type="match status" value="1"/>
</dbReference>
<dbReference type="SUPFAM" id="SSF55874">
    <property type="entry name" value="ATPase domain of HSP90 chaperone/DNA topoisomerase II/histidine kinase"/>
    <property type="match status" value="1"/>
</dbReference>
<organism evidence="6 7">
    <name type="scientific">Janthinobacterium agaricidamnosum</name>
    <dbReference type="NCBI Taxonomy" id="55508"/>
    <lineage>
        <taxon>Bacteria</taxon>
        <taxon>Pseudomonadati</taxon>
        <taxon>Pseudomonadota</taxon>
        <taxon>Betaproteobacteria</taxon>
        <taxon>Burkholderiales</taxon>
        <taxon>Oxalobacteraceae</taxon>
        <taxon>Janthinobacterium</taxon>
    </lineage>
</organism>
<evidence type="ECO:0000256" key="1">
    <source>
        <dbReference type="ARBA" id="ARBA00022679"/>
    </source>
</evidence>
<proteinExistence type="predicted"/>
<keyword evidence="3" id="KW-0902">Two-component regulatory system</keyword>
<gene>
    <name evidence="6" type="ORF">D9M09_01140</name>
</gene>
<keyword evidence="7" id="KW-1185">Reference proteome</keyword>
<dbReference type="AlphaFoldDB" id="A0A3G2E5N3"/>
<evidence type="ECO:0000313" key="6">
    <source>
        <dbReference type="EMBL" id="AYM74565.1"/>
    </source>
</evidence>
<dbReference type="Pfam" id="PF07730">
    <property type="entry name" value="HisKA_3"/>
    <property type="match status" value="1"/>
</dbReference>
<feature type="transmembrane region" description="Helical" evidence="4">
    <location>
        <begin position="134"/>
        <end position="151"/>
    </location>
</feature>
<evidence type="ECO:0000313" key="7">
    <source>
        <dbReference type="Proteomes" id="UP000279594"/>
    </source>
</evidence>
<keyword evidence="4" id="KW-1133">Transmembrane helix</keyword>
<keyword evidence="2" id="KW-0418">Kinase</keyword>
<dbReference type="Gene3D" id="1.20.5.1930">
    <property type="match status" value="1"/>
</dbReference>
<evidence type="ECO:0000256" key="4">
    <source>
        <dbReference type="SAM" id="Phobius"/>
    </source>
</evidence>
<dbReference type="GO" id="GO:0016020">
    <property type="term" value="C:membrane"/>
    <property type="evidence" value="ECO:0007669"/>
    <property type="project" value="InterPro"/>
</dbReference>
<dbReference type="InterPro" id="IPR011712">
    <property type="entry name" value="Sig_transdc_His_kin_sub3_dim/P"/>
</dbReference>
<name>A0A3G2E5N3_9BURK</name>
<dbReference type="Pfam" id="PF02518">
    <property type="entry name" value="HATPase_c"/>
    <property type="match status" value="1"/>
</dbReference>
<dbReference type="CDD" id="cd16917">
    <property type="entry name" value="HATPase_UhpB-NarQ-NarX-like"/>
    <property type="match status" value="1"/>
</dbReference>
<dbReference type="InterPro" id="IPR003594">
    <property type="entry name" value="HATPase_dom"/>
</dbReference>
<feature type="domain" description="Histidine kinase" evidence="5">
    <location>
        <begin position="288"/>
        <end position="377"/>
    </location>
</feature>
<dbReference type="InterPro" id="IPR036890">
    <property type="entry name" value="HATPase_C_sf"/>
</dbReference>
<protein>
    <recommendedName>
        <fullName evidence="5">Histidine kinase domain-containing protein</fullName>
    </recommendedName>
</protein>